<name>A0A9W8ECR8_9FUNG</name>
<dbReference type="OrthoDB" id="10401001at2759"/>
<feature type="compositionally biased region" description="Polar residues" evidence="1">
    <location>
        <begin position="116"/>
        <end position="127"/>
    </location>
</feature>
<dbReference type="Proteomes" id="UP001151582">
    <property type="component" value="Unassembled WGS sequence"/>
</dbReference>
<feature type="region of interest" description="Disordered" evidence="1">
    <location>
        <begin position="59"/>
        <end position="100"/>
    </location>
</feature>
<accession>A0A9W8ECR8</accession>
<feature type="region of interest" description="Disordered" evidence="1">
    <location>
        <begin position="160"/>
        <end position="179"/>
    </location>
</feature>
<gene>
    <name evidence="2" type="ORF">H4R34_002600</name>
</gene>
<feature type="region of interest" description="Disordered" evidence="1">
    <location>
        <begin position="108"/>
        <end position="127"/>
    </location>
</feature>
<feature type="compositionally biased region" description="Basic and acidic residues" evidence="1">
    <location>
        <begin position="16"/>
        <end position="30"/>
    </location>
</feature>
<organism evidence="2 3">
    <name type="scientific">Dimargaris verticillata</name>
    <dbReference type="NCBI Taxonomy" id="2761393"/>
    <lineage>
        <taxon>Eukaryota</taxon>
        <taxon>Fungi</taxon>
        <taxon>Fungi incertae sedis</taxon>
        <taxon>Zoopagomycota</taxon>
        <taxon>Kickxellomycotina</taxon>
        <taxon>Dimargaritomycetes</taxon>
        <taxon>Dimargaritales</taxon>
        <taxon>Dimargaritaceae</taxon>
        <taxon>Dimargaris</taxon>
    </lineage>
</organism>
<keyword evidence="3" id="KW-1185">Reference proteome</keyword>
<evidence type="ECO:0000313" key="2">
    <source>
        <dbReference type="EMBL" id="KAJ1980038.1"/>
    </source>
</evidence>
<feature type="compositionally biased region" description="Polar residues" evidence="1">
    <location>
        <begin position="69"/>
        <end position="92"/>
    </location>
</feature>
<reference evidence="2" key="1">
    <citation type="submission" date="2022-07" db="EMBL/GenBank/DDBJ databases">
        <title>Phylogenomic reconstructions and comparative analyses of Kickxellomycotina fungi.</title>
        <authorList>
            <person name="Reynolds N.K."/>
            <person name="Stajich J.E."/>
            <person name="Barry K."/>
            <person name="Grigoriev I.V."/>
            <person name="Crous P."/>
            <person name="Smith M.E."/>
        </authorList>
    </citation>
    <scope>NUCLEOTIDE SEQUENCE</scope>
    <source>
        <strain evidence="2">RSA 567</strain>
    </source>
</reference>
<evidence type="ECO:0000256" key="1">
    <source>
        <dbReference type="SAM" id="MobiDB-lite"/>
    </source>
</evidence>
<sequence length="179" mass="19691">MDSTCPWLPRLTSPYEPHHHPVGEAQRQRQEAFAELRQQTTYYNTWFVEHMKTIDAQPSRTDIHDESTPHTTVGTGPNGQRSESLTRKNSLPPSDEGDETEIIMHGTSAPLPSAIPSATNSSPSPTLALNHTGIDEALDTMITTMASGWTVKDYSLVQASSASEQNANGDDLSWVGDMW</sequence>
<proteinExistence type="predicted"/>
<dbReference type="EMBL" id="JANBQB010000187">
    <property type="protein sequence ID" value="KAJ1980038.1"/>
    <property type="molecule type" value="Genomic_DNA"/>
</dbReference>
<dbReference type="AlphaFoldDB" id="A0A9W8ECR8"/>
<evidence type="ECO:0000313" key="3">
    <source>
        <dbReference type="Proteomes" id="UP001151582"/>
    </source>
</evidence>
<protein>
    <submittedName>
        <fullName evidence="2">Uncharacterized protein</fullName>
    </submittedName>
</protein>
<feature type="region of interest" description="Disordered" evidence="1">
    <location>
        <begin position="1"/>
        <end position="30"/>
    </location>
</feature>
<comment type="caution">
    <text evidence="2">The sequence shown here is derived from an EMBL/GenBank/DDBJ whole genome shotgun (WGS) entry which is preliminary data.</text>
</comment>